<protein>
    <submittedName>
        <fullName evidence="2">Uncharacterized protein</fullName>
    </submittedName>
</protein>
<gene>
    <name evidence="2" type="ORF">DWV92_04670</name>
</gene>
<feature type="region of interest" description="Disordered" evidence="1">
    <location>
        <begin position="40"/>
        <end position="60"/>
    </location>
</feature>
<evidence type="ECO:0000256" key="1">
    <source>
        <dbReference type="SAM" id="MobiDB-lite"/>
    </source>
</evidence>
<proteinExistence type="predicted"/>
<comment type="caution">
    <text evidence="2">The sequence shown here is derived from an EMBL/GenBank/DDBJ whole genome shotgun (WGS) entry which is preliminary data.</text>
</comment>
<accession>A0A395XGX9</accession>
<dbReference type="AlphaFoldDB" id="A0A395XGX9"/>
<dbReference type="EMBL" id="QRZV01000002">
    <property type="protein sequence ID" value="RGW09898.1"/>
    <property type="molecule type" value="Genomic_DNA"/>
</dbReference>
<sequence>MANAHQIDTILRWHNAHIDVRTTAQRLNLDEQEVRDIIKATRRPAPTKPAPPEFSDVPLF</sequence>
<dbReference type="Proteomes" id="UP000265970">
    <property type="component" value="Unassembled WGS sequence"/>
</dbReference>
<reference evidence="2 3" key="1">
    <citation type="submission" date="2018-08" db="EMBL/GenBank/DDBJ databases">
        <title>A genome reference for cultivated species of the human gut microbiota.</title>
        <authorList>
            <person name="Zou Y."/>
            <person name="Xue W."/>
            <person name="Luo G."/>
        </authorList>
    </citation>
    <scope>NUCLEOTIDE SEQUENCE [LARGE SCALE GENOMIC DNA]</scope>
    <source>
        <strain evidence="2 3">AF13-3LB</strain>
    </source>
</reference>
<evidence type="ECO:0000313" key="3">
    <source>
        <dbReference type="Proteomes" id="UP000265970"/>
    </source>
</evidence>
<organism evidence="2 3">
    <name type="scientific">Bifidobacterium pseudolongum</name>
    <dbReference type="NCBI Taxonomy" id="1694"/>
    <lineage>
        <taxon>Bacteria</taxon>
        <taxon>Bacillati</taxon>
        <taxon>Actinomycetota</taxon>
        <taxon>Actinomycetes</taxon>
        <taxon>Bifidobacteriales</taxon>
        <taxon>Bifidobacteriaceae</taxon>
        <taxon>Bifidobacterium</taxon>
    </lineage>
</organism>
<name>A0A395XGX9_9BIFI</name>
<evidence type="ECO:0000313" key="2">
    <source>
        <dbReference type="EMBL" id="RGW09898.1"/>
    </source>
</evidence>